<dbReference type="EMBL" id="GBXM01042303">
    <property type="protein sequence ID" value="JAH66274.1"/>
    <property type="molecule type" value="Transcribed_RNA"/>
</dbReference>
<accession>A0A0E9UKB7</accession>
<reference evidence="1" key="2">
    <citation type="journal article" date="2015" name="Fish Shellfish Immunol.">
        <title>Early steps in the European eel (Anguilla anguilla)-Vibrio vulnificus interaction in the gills: Role of the RtxA13 toxin.</title>
        <authorList>
            <person name="Callol A."/>
            <person name="Pajuelo D."/>
            <person name="Ebbesson L."/>
            <person name="Teles M."/>
            <person name="MacKenzie S."/>
            <person name="Amaro C."/>
        </authorList>
    </citation>
    <scope>NUCLEOTIDE SEQUENCE</scope>
</reference>
<organism evidence="1">
    <name type="scientific">Anguilla anguilla</name>
    <name type="common">European freshwater eel</name>
    <name type="synonym">Muraena anguilla</name>
    <dbReference type="NCBI Taxonomy" id="7936"/>
    <lineage>
        <taxon>Eukaryota</taxon>
        <taxon>Metazoa</taxon>
        <taxon>Chordata</taxon>
        <taxon>Craniata</taxon>
        <taxon>Vertebrata</taxon>
        <taxon>Euteleostomi</taxon>
        <taxon>Actinopterygii</taxon>
        <taxon>Neopterygii</taxon>
        <taxon>Teleostei</taxon>
        <taxon>Anguilliformes</taxon>
        <taxon>Anguillidae</taxon>
        <taxon>Anguilla</taxon>
    </lineage>
</organism>
<sequence length="60" mass="6607">MGHVICFNRGSNFLAVLPSSLWRMKRSIVVLCVTWCQREADQALLTAASYKACPRHGAAA</sequence>
<proteinExistence type="predicted"/>
<dbReference type="AlphaFoldDB" id="A0A0E9UKB7"/>
<evidence type="ECO:0000313" key="1">
    <source>
        <dbReference type="EMBL" id="JAH66274.1"/>
    </source>
</evidence>
<protein>
    <submittedName>
        <fullName evidence="1">Uncharacterized protein</fullName>
    </submittedName>
</protein>
<name>A0A0E9UKB7_ANGAN</name>
<reference evidence="1" key="1">
    <citation type="submission" date="2014-11" db="EMBL/GenBank/DDBJ databases">
        <authorList>
            <person name="Amaro Gonzalez C."/>
        </authorList>
    </citation>
    <scope>NUCLEOTIDE SEQUENCE</scope>
</reference>